<name>A0ABV4J934_9ENTR</name>
<accession>A0ABV4J934</accession>
<dbReference type="EMBL" id="JAUEHC010000001">
    <property type="protein sequence ID" value="MEZ4050069.1"/>
    <property type="molecule type" value="Genomic_DNA"/>
</dbReference>
<reference evidence="1 2" key="1">
    <citation type="submission" date="2023-06" db="EMBL/GenBank/DDBJ databases">
        <title>Genome characterization of Enterobacterales and Pseudomonas spp isolates with different phenotypes to cefepime-taniborbactam.</title>
        <authorList>
            <person name="Hernandez-Garcia M."/>
            <person name="Garcia-Castillo M."/>
            <person name="Ruiz-Garbajosa P."/>
            <person name="Canton R."/>
        </authorList>
    </citation>
    <scope>NUCLEOTIDE SEQUENCE [LARGE SCALE GENOMIC DNA]</scope>
    <source>
        <strain evidence="1 2">A003</strain>
    </source>
</reference>
<proteinExistence type="predicted"/>
<dbReference type="Proteomes" id="UP001567731">
    <property type="component" value="Unassembled WGS sequence"/>
</dbReference>
<sequence>MELSSPDFSKIRYNLNNFIDVLEGIEETLPTIRRNLYRDFKEKEKQSDEFILAHSYQREYDEEGTLIKYKMPFEKQRELYFLMRSVHKSLKTARAIPSSFLVSIVSEYDAYLGVLLKEIYLSKPEIINSLEKNLTFNEIMEFGSIDKIKDFVIEKDIETTLRKSHLEQLLSLEKKFSIPLTKGLTILTSFIEITERRNLFVHCNGVVSSQYMKICTENNCNIGDTKLGTALFASNTYIFNAIAIISELVIKLTHVLWLNLFKSQEDSLPAYNSLIHYRMNC</sequence>
<protein>
    <submittedName>
        <fullName evidence="1">Uncharacterized protein</fullName>
    </submittedName>
</protein>
<evidence type="ECO:0000313" key="2">
    <source>
        <dbReference type="Proteomes" id="UP001567731"/>
    </source>
</evidence>
<gene>
    <name evidence="1" type="ORF">QVM81_00545</name>
</gene>
<comment type="caution">
    <text evidence="1">The sequence shown here is derived from an EMBL/GenBank/DDBJ whole genome shotgun (WGS) entry which is preliminary data.</text>
</comment>
<organism evidence="1 2">
    <name type="scientific">Enterobacter rongchengensis</name>
    <dbReference type="NCBI Taxonomy" id="3030999"/>
    <lineage>
        <taxon>Bacteria</taxon>
        <taxon>Pseudomonadati</taxon>
        <taxon>Pseudomonadota</taxon>
        <taxon>Gammaproteobacteria</taxon>
        <taxon>Enterobacterales</taxon>
        <taxon>Enterobacteriaceae</taxon>
        <taxon>Enterobacter</taxon>
    </lineage>
</organism>
<keyword evidence="2" id="KW-1185">Reference proteome</keyword>
<dbReference type="RefSeq" id="WP_371196612.1">
    <property type="nucleotide sequence ID" value="NZ_JAUEHC010000001.1"/>
</dbReference>
<evidence type="ECO:0000313" key="1">
    <source>
        <dbReference type="EMBL" id="MEZ4050069.1"/>
    </source>
</evidence>